<dbReference type="Proteomes" id="UP000011518">
    <property type="component" value="Unassembled WGS sequence"/>
</dbReference>
<evidence type="ECO:0000313" key="2">
    <source>
        <dbReference type="EMBL" id="ELW68097.1"/>
    </source>
</evidence>
<proteinExistence type="predicted"/>
<gene>
    <name evidence="2" type="ORF">TREES_T100003900</name>
</gene>
<reference evidence="3" key="2">
    <citation type="journal article" date="2013" name="Nat. Commun.">
        <title>Genome of the Chinese tree shrew.</title>
        <authorList>
            <person name="Fan Y."/>
            <person name="Huang Z.Y."/>
            <person name="Cao C.C."/>
            <person name="Chen C.S."/>
            <person name="Chen Y.X."/>
            <person name="Fan D.D."/>
            <person name="He J."/>
            <person name="Hou H.L."/>
            <person name="Hu L."/>
            <person name="Hu X.T."/>
            <person name="Jiang X.T."/>
            <person name="Lai R."/>
            <person name="Lang Y.S."/>
            <person name="Liang B."/>
            <person name="Liao S.G."/>
            <person name="Mu D."/>
            <person name="Ma Y.Y."/>
            <person name="Niu Y.Y."/>
            <person name="Sun X.Q."/>
            <person name="Xia J.Q."/>
            <person name="Xiao J."/>
            <person name="Xiong Z.Q."/>
            <person name="Xu L."/>
            <person name="Yang L."/>
            <person name="Zhang Y."/>
            <person name="Zhao W."/>
            <person name="Zhao X.D."/>
            <person name="Zheng Y.T."/>
            <person name="Zhou J.M."/>
            <person name="Zhu Y.B."/>
            <person name="Zhang G.J."/>
            <person name="Wang J."/>
            <person name="Yao Y.G."/>
        </authorList>
    </citation>
    <scope>NUCLEOTIDE SEQUENCE [LARGE SCALE GENOMIC DNA]</scope>
</reference>
<protein>
    <submittedName>
        <fullName evidence="2">Uncharacterized protein</fullName>
    </submittedName>
</protein>
<feature type="compositionally biased region" description="Polar residues" evidence="1">
    <location>
        <begin position="74"/>
        <end position="83"/>
    </location>
</feature>
<feature type="region of interest" description="Disordered" evidence="1">
    <location>
        <begin position="55"/>
        <end position="87"/>
    </location>
</feature>
<organism evidence="2 3">
    <name type="scientific">Tupaia chinensis</name>
    <name type="common">Chinese tree shrew</name>
    <name type="synonym">Tupaia belangeri chinensis</name>
    <dbReference type="NCBI Taxonomy" id="246437"/>
    <lineage>
        <taxon>Eukaryota</taxon>
        <taxon>Metazoa</taxon>
        <taxon>Chordata</taxon>
        <taxon>Craniata</taxon>
        <taxon>Vertebrata</taxon>
        <taxon>Euteleostomi</taxon>
        <taxon>Mammalia</taxon>
        <taxon>Eutheria</taxon>
        <taxon>Euarchontoglires</taxon>
        <taxon>Scandentia</taxon>
        <taxon>Tupaiidae</taxon>
        <taxon>Tupaia</taxon>
    </lineage>
</organism>
<sequence>MCEPVHGGLQDPALFPAEPAGQLPAQTRAAAQGQVTCVWVGPRALRTSHLSLLAAPAFPGTSPRSRSTRRRPSQEVNTGQTTAEKLPLSVPSLRAPGDVCSVLFRAAPVGDRETGRRRPHEHGQNSPENVAGRLGAQKWGVRVGAQRDEACEQEEERSAAEKPALRLRRMHPGAAAVGVLSGLKGMTGPRLIQLFLKKKTTANVA</sequence>
<evidence type="ECO:0000313" key="3">
    <source>
        <dbReference type="Proteomes" id="UP000011518"/>
    </source>
</evidence>
<accession>L9L3Y7</accession>
<evidence type="ECO:0000256" key="1">
    <source>
        <dbReference type="SAM" id="MobiDB-lite"/>
    </source>
</evidence>
<keyword evidence="3" id="KW-1185">Reference proteome</keyword>
<dbReference type="InParanoid" id="L9L3Y7"/>
<feature type="region of interest" description="Disordered" evidence="1">
    <location>
        <begin position="110"/>
        <end position="131"/>
    </location>
</feature>
<dbReference type="EMBL" id="KB320579">
    <property type="protein sequence ID" value="ELW68097.1"/>
    <property type="molecule type" value="Genomic_DNA"/>
</dbReference>
<name>L9L3Y7_TUPCH</name>
<dbReference type="AlphaFoldDB" id="L9L3Y7"/>
<reference evidence="3" key="1">
    <citation type="submission" date="2012-07" db="EMBL/GenBank/DDBJ databases">
        <title>Genome of the Chinese tree shrew, a rising model animal genetically related to primates.</title>
        <authorList>
            <person name="Zhang G."/>
            <person name="Fan Y."/>
            <person name="Yao Y."/>
            <person name="Huang Z."/>
        </authorList>
    </citation>
    <scope>NUCLEOTIDE SEQUENCE [LARGE SCALE GENOMIC DNA]</scope>
</reference>